<dbReference type="Proteomes" id="UP000294221">
    <property type="component" value="Unassembled WGS sequence"/>
</dbReference>
<evidence type="ECO:0000313" key="2">
    <source>
        <dbReference type="Proteomes" id="UP000294221"/>
    </source>
</evidence>
<dbReference type="EMBL" id="RYUN01000016">
    <property type="protein sequence ID" value="RYQ18539.1"/>
    <property type="molecule type" value="Genomic_DNA"/>
</dbReference>
<organism evidence="1 2">
    <name type="scientific">Bifidobacterium pseudolongum subsp. pseudolongum</name>
    <dbReference type="NCBI Taxonomy" id="31954"/>
    <lineage>
        <taxon>Bacteria</taxon>
        <taxon>Bacillati</taxon>
        <taxon>Actinomycetota</taxon>
        <taxon>Actinomycetes</taxon>
        <taxon>Bifidobacteriales</taxon>
        <taxon>Bifidobacteriaceae</taxon>
        <taxon>Bifidobacterium</taxon>
    </lineage>
</organism>
<dbReference type="AlphaFoldDB" id="A0A4Q5A5Z7"/>
<sequence length="138" mass="16425">MIDMSQAIRIASKRLPRWKITSVSDCDDAWLVWFGYWLEPGEMPPPGNPAILVDKETGKTDYWHVGRKDFFDRMESMRVVLADGDVALEEFQPKDVDPDEDYYVYGYFEDMRQEERTEEAERALREEYRKIKEEDSTR</sequence>
<comment type="caution">
    <text evidence="1">The sequence shown here is derived from an EMBL/GenBank/DDBJ whole genome shotgun (WGS) entry which is preliminary data.</text>
</comment>
<name>A0A4Q5A5Z7_9BIFI</name>
<gene>
    <name evidence="1" type="ORF">PG2054B_1601</name>
</gene>
<reference evidence="1 2" key="1">
    <citation type="submission" date="2018-12" db="EMBL/GenBank/DDBJ databases">
        <title>Unveiling genomic diversity among members of the Bifidobacterium pseudolongum species, a widely distributed gut commensal of the animal kingdom.</title>
        <authorList>
            <person name="Lugli G.A."/>
            <person name="Duranti S."/>
            <person name="Albert K."/>
            <person name="Mancabelli L."/>
            <person name="Napoli S."/>
            <person name="Viappiani A."/>
            <person name="Anzalone R."/>
            <person name="Longhi G."/>
            <person name="Milani C."/>
            <person name="Turroni F."/>
            <person name="Alessandri G."/>
            <person name="Sela D.A."/>
            <person name="Van Sinderen D."/>
            <person name="Ventura M."/>
        </authorList>
    </citation>
    <scope>NUCLEOTIDE SEQUENCE [LARGE SCALE GENOMIC DNA]</scope>
    <source>
        <strain evidence="1 2">2054B</strain>
    </source>
</reference>
<accession>A0A4Q5A5Z7</accession>
<proteinExistence type="predicted"/>
<evidence type="ECO:0000313" key="1">
    <source>
        <dbReference type="EMBL" id="RYQ18539.1"/>
    </source>
</evidence>
<protein>
    <submittedName>
        <fullName evidence="1">Uncharacterized protein</fullName>
    </submittedName>
</protein>
<dbReference type="RefSeq" id="WP_130013683.1">
    <property type="nucleotide sequence ID" value="NZ_RYUN01000016.1"/>
</dbReference>